<dbReference type="SMART" id="SM00244">
    <property type="entry name" value="PHB"/>
    <property type="match status" value="1"/>
</dbReference>
<protein>
    <recommendedName>
        <fullName evidence="6">Protein HflK</fullName>
    </recommendedName>
</protein>
<dbReference type="GO" id="GO:0006508">
    <property type="term" value="P:proteolysis"/>
    <property type="evidence" value="ECO:0007669"/>
    <property type="project" value="UniProtKB-KW"/>
</dbReference>
<gene>
    <name evidence="8" type="primary">hflK</name>
    <name evidence="8" type="ORF">E7272_05895</name>
</gene>
<feature type="domain" description="Band 7" evidence="7">
    <location>
        <begin position="20"/>
        <end position="193"/>
    </location>
</feature>
<evidence type="ECO:0000256" key="4">
    <source>
        <dbReference type="ARBA" id="ARBA00022989"/>
    </source>
</evidence>
<evidence type="ECO:0000259" key="7">
    <source>
        <dbReference type="SMART" id="SM00244"/>
    </source>
</evidence>
<name>A0A927UAL9_9FIRM</name>
<keyword evidence="3 6" id="KW-0812">Transmembrane</keyword>
<dbReference type="CDD" id="cd03404">
    <property type="entry name" value="SPFH_HflK"/>
    <property type="match status" value="1"/>
</dbReference>
<dbReference type="InterPro" id="IPR001107">
    <property type="entry name" value="Band_7"/>
</dbReference>
<feature type="transmembrane region" description="Helical" evidence="6">
    <location>
        <begin position="7"/>
        <end position="25"/>
    </location>
</feature>
<evidence type="ECO:0000256" key="2">
    <source>
        <dbReference type="ARBA" id="ARBA00006971"/>
    </source>
</evidence>
<dbReference type="PANTHER" id="PTHR43327">
    <property type="entry name" value="STOMATIN-LIKE PROTEIN 2, MITOCHONDRIAL"/>
    <property type="match status" value="1"/>
</dbReference>
<keyword evidence="5 6" id="KW-0472">Membrane</keyword>
<dbReference type="InterPro" id="IPR036013">
    <property type="entry name" value="Band_7/SPFH_dom_sf"/>
</dbReference>
<evidence type="ECO:0000313" key="8">
    <source>
        <dbReference type="EMBL" id="MBE5919363.1"/>
    </source>
</evidence>
<comment type="subunit">
    <text evidence="6">HflC and HflK may interact to form a multimeric complex.</text>
</comment>
<sequence>MSGYWKIIVLVIAVAIIAFRSIYFISEQKNGVVTQFGKVVRVDTAGMHFKAPWQSLQTVDITTHGTGIGYYVKDGQNIASEEDGIMITSDFNLLNIDFYMEYKVSDPVAYLYNSQTPEEILENIALANIRTVVSNYTVDEAMTTAKGLIEQEVKEAMLKSLEDTKIGLSVQNITIQDSEPPTEDIIAAFKAVETAKQGADTAKNNALQYKNEQIPKAEAKADKIVQNATAAKDARIAEATGEASKFNKMYEQYSMYPEITKKRMFFEKVEEILPNTRVIITDGQSKIILNDGTSAKNAAISDETEGE</sequence>
<organism evidence="8 9">
    <name type="scientific">Pseudobutyrivibrio ruminis</name>
    <dbReference type="NCBI Taxonomy" id="46206"/>
    <lineage>
        <taxon>Bacteria</taxon>
        <taxon>Bacillati</taxon>
        <taxon>Bacillota</taxon>
        <taxon>Clostridia</taxon>
        <taxon>Lachnospirales</taxon>
        <taxon>Lachnospiraceae</taxon>
        <taxon>Pseudobutyrivibrio</taxon>
    </lineage>
</organism>
<evidence type="ECO:0000256" key="3">
    <source>
        <dbReference type="ARBA" id="ARBA00022692"/>
    </source>
</evidence>
<evidence type="ECO:0000256" key="6">
    <source>
        <dbReference type="RuleBase" id="RU364113"/>
    </source>
</evidence>
<dbReference type="GO" id="GO:0016020">
    <property type="term" value="C:membrane"/>
    <property type="evidence" value="ECO:0007669"/>
    <property type="project" value="UniProtKB-SubCell"/>
</dbReference>
<accession>A0A927UAL9</accession>
<comment type="caution">
    <text evidence="8">The sequence shown here is derived from an EMBL/GenBank/DDBJ whole genome shotgun (WGS) entry which is preliminary data.</text>
</comment>
<keyword evidence="8" id="KW-0378">Hydrolase</keyword>
<dbReference type="Gene3D" id="3.30.479.30">
    <property type="entry name" value="Band 7 domain"/>
    <property type="match status" value="1"/>
</dbReference>
<dbReference type="PANTHER" id="PTHR43327:SF2">
    <property type="entry name" value="MODULATOR OF FTSH PROTEASE HFLK"/>
    <property type="match status" value="1"/>
</dbReference>
<dbReference type="Pfam" id="PF01145">
    <property type="entry name" value="Band_7"/>
    <property type="match status" value="1"/>
</dbReference>
<comment type="subcellular location">
    <subcellularLocation>
        <location evidence="1 6">Membrane</location>
    </subcellularLocation>
</comment>
<evidence type="ECO:0000313" key="9">
    <source>
        <dbReference type="Proteomes" id="UP000766246"/>
    </source>
</evidence>
<reference evidence="8" key="1">
    <citation type="submission" date="2019-04" db="EMBL/GenBank/DDBJ databases">
        <title>Evolution of Biomass-Degrading Anaerobic Consortia Revealed by Metagenomics.</title>
        <authorList>
            <person name="Peng X."/>
        </authorList>
    </citation>
    <scope>NUCLEOTIDE SEQUENCE</scope>
    <source>
        <strain evidence="8">SIG311</strain>
    </source>
</reference>
<dbReference type="NCBIfam" id="TIGR01933">
    <property type="entry name" value="hflK"/>
    <property type="match status" value="1"/>
</dbReference>
<evidence type="ECO:0000256" key="1">
    <source>
        <dbReference type="ARBA" id="ARBA00004370"/>
    </source>
</evidence>
<dbReference type="AlphaFoldDB" id="A0A927UAL9"/>
<dbReference type="InterPro" id="IPR050710">
    <property type="entry name" value="Band7/mec-2_domain"/>
</dbReference>
<comment type="function">
    <text evidence="6">HflC and HflK could encode or regulate a protease.</text>
</comment>
<evidence type="ECO:0000256" key="5">
    <source>
        <dbReference type="ARBA" id="ARBA00023136"/>
    </source>
</evidence>
<dbReference type="SUPFAM" id="SSF117892">
    <property type="entry name" value="Band 7/SPFH domain"/>
    <property type="match status" value="1"/>
</dbReference>
<dbReference type="Proteomes" id="UP000766246">
    <property type="component" value="Unassembled WGS sequence"/>
</dbReference>
<dbReference type="InterPro" id="IPR010201">
    <property type="entry name" value="HflK"/>
</dbReference>
<comment type="similarity">
    <text evidence="2 6">Belongs to the band 7/mec-2 family. HflK subfamily.</text>
</comment>
<keyword evidence="8" id="KW-0645">Protease</keyword>
<keyword evidence="4 6" id="KW-1133">Transmembrane helix</keyword>
<dbReference type="GO" id="GO:0008233">
    <property type="term" value="F:peptidase activity"/>
    <property type="evidence" value="ECO:0007669"/>
    <property type="project" value="UniProtKB-KW"/>
</dbReference>
<dbReference type="EMBL" id="SVER01000012">
    <property type="protein sequence ID" value="MBE5919363.1"/>
    <property type="molecule type" value="Genomic_DNA"/>
</dbReference>
<proteinExistence type="inferred from homology"/>